<evidence type="ECO:0000313" key="2">
    <source>
        <dbReference type="EMBL" id="CAF2151135.1"/>
    </source>
</evidence>
<sequence length="74" mass="8763">LFFSFTLFLGSLFLHFFSSLTAFLCFVAIESRFINHIETPKHLRRFSFFLFSLVLSFIGLNYFYFSGHHDPKPT</sequence>
<gene>
    <name evidence="2" type="ORF">DARMORV10_A01P22700.1</name>
</gene>
<organism evidence="2">
    <name type="scientific">Brassica napus</name>
    <name type="common">Rape</name>
    <dbReference type="NCBI Taxonomy" id="3708"/>
    <lineage>
        <taxon>Eukaryota</taxon>
        <taxon>Viridiplantae</taxon>
        <taxon>Streptophyta</taxon>
        <taxon>Embryophyta</taxon>
        <taxon>Tracheophyta</taxon>
        <taxon>Spermatophyta</taxon>
        <taxon>Magnoliopsida</taxon>
        <taxon>eudicotyledons</taxon>
        <taxon>Gunneridae</taxon>
        <taxon>Pentapetalae</taxon>
        <taxon>rosids</taxon>
        <taxon>malvids</taxon>
        <taxon>Brassicales</taxon>
        <taxon>Brassicaceae</taxon>
        <taxon>Brassiceae</taxon>
        <taxon>Brassica</taxon>
    </lineage>
</organism>
<feature type="transmembrane region" description="Helical" evidence="1">
    <location>
        <begin position="12"/>
        <end position="34"/>
    </location>
</feature>
<accession>A0A816XRL1</accession>
<proteinExistence type="predicted"/>
<dbReference type="EMBL" id="HG994355">
    <property type="protein sequence ID" value="CAF2151135.1"/>
    <property type="molecule type" value="Genomic_DNA"/>
</dbReference>
<keyword evidence="1" id="KW-0472">Membrane</keyword>
<reference evidence="2" key="1">
    <citation type="submission" date="2021-01" db="EMBL/GenBank/DDBJ databases">
        <authorList>
            <consortium name="Genoscope - CEA"/>
            <person name="William W."/>
        </authorList>
    </citation>
    <scope>NUCLEOTIDE SEQUENCE</scope>
</reference>
<dbReference type="AlphaFoldDB" id="A0A816XRL1"/>
<protein>
    <submittedName>
        <fullName evidence="2">(rape) hypothetical protein</fullName>
    </submittedName>
</protein>
<name>A0A816XRL1_BRANA</name>
<keyword evidence="1" id="KW-0812">Transmembrane</keyword>
<dbReference type="Proteomes" id="UP001295469">
    <property type="component" value="Chromosome A01"/>
</dbReference>
<feature type="transmembrane region" description="Helical" evidence="1">
    <location>
        <begin position="46"/>
        <end position="65"/>
    </location>
</feature>
<evidence type="ECO:0000256" key="1">
    <source>
        <dbReference type="SAM" id="Phobius"/>
    </source>
</evidence>
<feature type="non-terminal residue" evidence="2">
    <location>
        <position position="1"/>
    </location>
</feature>
<keyword evidence="1" id="KW-1133">Transmembrane helix</keyword>